<dbReference type="FunFam" id="3.30.1370.30:FF:000001">
    <property type="entry name" value="40S ribosomal protein S15a"/>
    <property type="match status" value="1"/>
</dbReference>
<dbReference type="Proteomes" id="UP001212152">
    <property type="component" value="Unassembled WGS sequence"/>
</dbReference>
<evidence type="ECO:0000256" key="4">
    <source>
        <dbReference type="RuleBase" id="RU003660"/>
    </source>
</evidence>
<evidence type="ECO:0000313" key="6">
    <source>
        <dbReference type="Proteomes" id="UP001212152"/>
    </source>
</evidence>
<dbReference type="SUPFAM" id="SSF56047">
    <property type="entry name" value="Ribosomal protein S8"/>
    <property type="match status" value="1"/>
</dbReference>
<dbReference type="PROSITE" id="PS00053">
    <property type="entry name" value="RIBOSOMAL_S8"/>
    <property type="match status" value="1"/>
</dbReference>
<reference evidence="5" key="1">
    <citation type="submission" date="2020-05" db="EMBL/GenBank/DDBJ databases">
        <title>Phylogenomic resolution of chytrid fungi.</title>
        <authorList>
            <person name="Stajich J.E."/>
            <person name="Amses K."/>
            <person name="Simmons R."/>
            <person name="Seto K."/>
            <person name="Myers J."/>
            <person name="Bonds A."/>
            <person name="Quandt C.A."/>
            <person name="Barry K."/>
            <person name="Liu P."/>
            <person name="Grigoriev I."/>
            <person name="Longcore J.E."/>
            <person name="James T.Y."/>
        </authorList>
    </citation>
    <scope>NUCLEOTIDE SEQUENCE</scope>
    <source>
        <strain evidence="5">JEL0379</strain>
    </source>
</reference>
<dbReference type="AlphaFoldDB" id="A0AAD5THP2"/>
<dbReference type="Pfam" id="PF00410">
    <property type="entry name" value="Ribosomal_S8"/>
    <property type="match status" value="1"/>
</dbReference>
<dbReference type="InterPro" id="IPR000630">
    <property type="entry name" value="Ribosomal_uS8"/>
</dbReference>
<dbReference type="Gene3D" id="3.30.1370.30">
    <property type="match status" value="1"/>
</dbReference>
<dbReference type="Gene3D" id="3.30.1490.10">
    <property type="match status" value="1"/>
</dbReference>
<dbReference type="InterPro" id="IPR047863">
    <property type="entry name" value="Ribosomal_uS8_CS"/>
</dbReference>
<keyword evidence="3 4" id="KW-0687">Ribonucleoprotein</keyword>
<dbReference type="GO" id="GO:1990904">
    <property type="term" value="C:ribonucleoprotein complex"/>
    <property type="evidence" value="ECO:0007669"/>
    <property type="project" value="UniProtKB-KW"/>
</dbReference>
<accession>A0AAD5THP2</accession>
<evidence type="ECO:0000313" key="5">
    <source>
        <dbReference type="EMBL" id="KAJ3169993.1"/>
    </source>
</evidence>
<dbReference type="InterPro" id="IPR035987">
    <property type="entry name" value="Ribosomal_uS8_sf"/>
</dbReference>
<organism evidence="5 6">
    <name type="scientific">Geranomyces variabilis</name>
    <dbReference type="NCBI Taxonomy" id="109894"/>
    <lineage>
        <taxon>Eukaryota</taxon>
        <taxon>Fungi</taxon>
        <taxon>Fungi incertae sedis</taxon>
        <taxon>Chytridiomycota</taxon>
        <taxon>Chytridiomycota incertae sedis</taxon>
        <taxon>Chytridiomycetes</taxon>
        <taxon>Spizellomycetales</taxon>
        <taxon>Powellomycetaceae</taxon>
        <taxon>Geranomyces</taxon>
    </lineage>
</organism>
<proteinExistence type="inferred from homology"/>
<dbReference type="FunFam" id="3.30.1490.10:FF:000002">
    <property type="entry name" value="40S ribosomal protein S15a"/>
    <property type="match status" value="1"/>
</dbReference>
<gene>
    <name evidence="5" type="primary">RPS15A</name>
    <name evidence="5" type="ORF">HDU87_000515</name>
</gene>
<dbReference type="NCBIfam" id="NF003115">
    <property type="entry name" value="PRK04034.1"/>
    <property type="match status" value="1"/>
</dbReference>
<dbReference type="PANTHER" id="PTHR11758">
    <property type="entry name" value="40S RIBOSOMAL PROTEIN S15A"/>
    <property type="match status" value="1"/>
</dbReference>
<protein>
    <submittedName>
        <fullName evidence="5">40S ribosomal protein S15a</fullName>
    </submittedName>
</protein>
<dbReference type="GO" id="GO:0005840">
    <property type="term" value="C:ribosome"/>
    <property type="evidence" value="ECO:0007669"/>
    <property type="project" value="UniProtKB-KW"/>
</dbReference>
<comment type="caution">
    <text evidence="5">The sequence shown here is derived from an EMBL/GenBank/DDBJ whole genome shotgun (WGS) entry which is preliminary data.</text>
</comment>
<dbReference type="GO" id="GO:0006412">
    <property type="term" value="P:translation"/>
    <property type="evidence" value="ECO:0007669"/>
    <property type="project" value="InterPro"/>
</dbReference>
<evidence type="ECO:0000256" key="3">
    <source>
        <dbReference type="ARBA" id="ARBA00023274"/>
    </source>
</evidence>
<dbReference type="EMBL" id="JADGJQ010000102">
    <property type="protein sequence ID" value="KAJ3169993.1"/>
    <property type="molecule type" value="Genomic_DNA"/>
</dbReference>
<keyword evidence="6" id="KW-1185">Reference proteome</keyword>
<evidence type="ECO:0000256" key="1">
    <source>
        <dbReference type="ARBA" id="ARBA00006471"/>
    </source>
</evidence>
<name>A0AAD5THP2_9FUNG</name>
<keyword evidence="2 4" id="KW-0689">Ribosomal protein</keyword>
<dbReference type="GO" id="GO:0003735">
    <property type="term" value="F:structural constituent of ribosome"/>
    <property type="evidence" value="ECO:0007669"/>
    <property type="project" value="InterPro"/>
</dbReference>
<evidence type="ECO:0000256" key="2">
    <source>
        <dbReference type="ARBA" id="ARBA00022980"/>
    </source>
</evidence>
<sequence length="130" mass="14818">MVRISVLNDCLKSIVNAEKKGKRQVMIRPSSKVVVKFLSVMQKHGYIGEFEIIDDHRSGKIVIQLIGRLNKCGVISPRFNIKQKDIEKWVNNLLPSRQFGFIVVTTSAGIMDHEEARRKKTGGKILGFFY</sequence>
<comment type="similarity">
    <text evidence="1 4">Belongs to the universal ribosomal protein uS8 family.</text>
</comment>